<evidence type="ECO:0000256" key="7">
    <source>
        <dbReference type="SAM" id="MobiDB-lite"/>
    </source>
</evidence>
<dbReference type="Gene3D" id="3.10.450.350">
    <property type="match status" value="2"/>
</dbReference>
<evidence type="ECO:0000313" key="9">
    <source>
        <dbReference type="EMBL" id="MFC4290905.1"/>
    </source>
</evidence>
<organism evidence="9 10">
    <name type="scientific">Sphingorhabdus arenilitoris</name>
    <dbReference type="NCBI Taxonomy" id="1490041"/>
    <lineage>
        <taxon>Bacteria</taxon>
        <taxon>Pseudomonadati</taxon>
        <taxon>Pseudomonadota</taxon>
        <taxon>Alphaproteobacteria</taxon>
        <taxon>Sphingomonadales</taxon>
        <taxon>Sphingomonadaceae</taxon>
        <taxon>Sphingorhabdus</taxon>
    </lineage>
</organism>
<dbReference type="GO" id="GO:0016787">
    <property type="term" value="F:hydrolase activity"/>
    <property type="evidence" value="ECO:0007669"/>
    <property type="project" value="UniProtKB-KW"/>
</dbReference>
<dbReference type="CDD" id="cd12797">
    <property type="entry name" value="M23_peptidase"/>
    <property type="match status" value="1"/>
</dbReference>
<dbReference type="SUPFAM" id="SSF51261">
    <property type="entry name" value="Duplicated hybrid motif"/>
    <property type="match status" value="1"/>
</dbReference>
<keyword evidence="3" id="KW-0479">Metal-binding</keyword>
<evidence type="ECO:0000256" key="1">
    <source>
        <dbReference type="ARBA" id="ARBA00001947"/>
    </source>
</evidence>
<evidence type="ECO:0000313" key="10">
    <source>
        <dbReference type="Proteomes" id="UP001595887"/>
    </source>
</evidence>
<dbReference type="PANTHER" id="PTHR21666:SF288">
    <property type="entry name" value="CELL DIVISION PROTEIN YTFB"/>
    <property type="match status" value="1"/>
</dbReference>
<keyword evidence="5" id="KW-0862">Zinc</keyword>
<evidence type="ECO:0000259" key="8">
    <source>
        <dbReference type="Pfam" id="PF01551"/>
    </source>
</evidence>
<feature type="domain" description="M23ase beta-sheet core" evidence="8">
    <location>
        <begin position="366"/>
        <end position="461"/>
    </location>
</feature>
<feature type="region of interest" description="Disordered" evidence="7">
    <location>
        <begin position="499"/>
        <end position="526"/>
    </location>
</feature>
<keyword evidence="6" id="KW-0482">Metalloprotease</keyword>
<proteinExistence type="predicted"/>
<sequence length="526" mass="55825">MLQPQKAGLAAIAGNGEMIIADAMRAPLRAVAANDSELTWRDKLSDMDLAPDLGEDIGSLRWFRGLGTFAALVALALALLPDFAPLYGMAGAVPTEAEFEESRAQMIMPLALGSDSGKKMAATDAVIALAASPERPSITLMATLGRGDSFARVLQRAGVGRDEAARVTSMVSGAADLGAIAPGTQMQVVLGKRSSRNAARPLDALSFRARFDLNLAVNRVGGALQLKRLPIMTDDTPLRIRGQVGSSLYKSARAAGAPADAIQNFLKVISGQINLSNLQSSDEFDIIVDYRRAETGEVEVGDLLYAGIDSGGKSKVQMLKWTSGGSAQWFEASGVGKTRGELGRPVNGRMTSGYGMRRHPILGYRRMHAGVDFGAPHGAPIYAVTDGVISYAGRKGGNGNYVQIRHSGGLASGYSHLSRIAARNGQRVRRGQVIGYVGSTGLSTGPHLHYSLYRNNRAINPLSIKFTETAQLAGADLANFRAKLARLKAVKPGAALTSLRGSNSQADEPKREIDRLTMSVPRNSRI</sequence>
<keyword evidence="10" id="KW-1185">Reference proteome</keyword>
<name>A0ABV8REQ0_9SPHN</name>
<evidence type="ECO:0000256" key="6">
    <source>
        <dbReference type="ARBA" id="ARBA00023049"/>
    </source>
</evidence>
<reference evidence="10" key="1">
    <citation type="journal article" date="2019" name="Int. J. Syst. Evol. Microbiol.">
        <title>The Global Catalogue of Microorganisms (GCM) 10K type strain sequencing project: providing services to taxonomists for standard genome sequencing and annotation.</title>
        <authorList>
            <consortium name="The Broad Institute Genomics Platform"/>
            <consortium name="The Broad Institute Genome Sequencing Center for Infectious Disease"/>
            <person name="Wu L."/>
            <person name="Ma J."/>
        </authorList>
    </citation>
    <scope>NUCLEOTIDE SEQUENCE [LARGE SCALE GENOMIC DNA]</scope>
    <source>
        <strain evidence="10">CECT 8531</strain>
    </source>
</reference>
<keyword evidence="4 9" id="KW-0378">Hydrolase</keyword>
<comment type="cofactor">
    <cofactor evidence="1">
        <name>Zn(2+)</name>
        <dbReference type="ChEBI" id="CHEBI:29105"/>
    </cofactor>
</comment>
<comment type="caution">
    <text evidence="9">The sequence shown here is derived from an EMBL/GenBank/DDBJ whole genome shotgun (WGS) entry which is preliminary data.</text>
</comment>
<dbReference type="InterPro" id="IPR011055">
    <property type="entry name" value="Dup_hybrid_motif"/>
</dbReference>
<evidence type="ECO:0000256" key="4">
    <source>
        <dbReference type="ARBA" id="ARBA00022801"/>
    </source>
</evidence>
<dbReference type="InterPro" id="IPR050570">
    <property type="entry name" value="Cell_wall_metabolism_enzyme"/>
</dbReference>
<dbReference type="InterPro" id="IPR016047">
    <property type="entry name" value="M23ase_b-sheet_dom"/>
</dbReference>
<evidence type="ECO:0000256" key="3">
    <source>
        <dbReference type="ARBA" id="ARBA00022723"/>
    </source>
</evidence>
<dbReference type="PANTHER" id="PTHR21666">
    <property type="entry name" value="PEPTIDASE-RELATED"/>
    <property type="match status" value="1"/>
</dbReference>
<gene>
    <name evidence="9" type="ORF">ACFOWX_00560</name>
</gene>
<dbReference type="Gene3D" id="2.70.70.10">
    <property type="entry name" value="Glucose Permease (Domain IIA)"/>
    <property type="match status" value="1"/>
</dbReference>
<evidence type="ECO:0000256" key="2">
    <source>
        <dbReference type="ARBA" id="ARBA00022670"/>
    </source>
</evidence>
<keyword evidence="2" id="KW-0645">Protease</keyword>
<accession>A0ABV8REQ0</accession>
<dbReference type="EMBL" id="JBHSDH010000005">
    <property type="protein sequence ID" value="MFC4290905.1"/>
    <property type="molecule type" value="Genomic_DNA"/>
</dbReference>
<dbReference type="EC" id="3.4.24.-" evidence="9"/>
<dbReference type="Pfam" id="PF01551">
    <property type="entry name" value="Peptidase_M23"/>
    <property type="match status" value="1"/>
</dbReference>
<evidence type="ECO:0000256" key="5">
    <source>
        <dbReference type="ARBA" id="ARBA00022833"/>
    </source>
</evidence>
<dbReference type="RefSeq" id="WP_381420503.1">
    <property type="nucleotide sequence ID" value="NZ_JBHSDH010000005.1"/>
</dbReference>
<dbReference type="Proteomes" id="UP001595887">
    <property type="component" value="Unassembled WGS sequence"/>
</dbReference>
<protein>
    <submittedName>
        <fullName evidence="9">M23 family metallopeptidase</fullName>
        <ecNumber evidence="9">3.4.24.-</ecNumber>
    </submittedName>
</protein>